<dbReference type="EMBL" id="BLXT01006232">
    <property type="protein sequence ID" value="GFO30168.1"/>
    <property type="molecule type" value="Genomic_DNA"/>
</dbReference>
<dbReference type="Proteomes" id="UP000735302">
    <property type="component" value="Unassembled WGS sequence"/>
</dbReference>
<dbReference type="AlphaFoldDB" id="A0AAV4CF93"/>
<sequence>MKQEVRQGIMGSKGKGSVTQMVSMVLESLVHFREQSQCATWKCHSNVSGGQEAALPEVVQKQKPLLSRWGKIWAKNKLALGFNLW</sequence>
<keyword evidence="2" id="KW-1185">Reference proteome</keyword>
<evidence type="ECO:0000313" key="2">
    <source>
        <dbReference type="Proteomes" id="UP000735302"/>
    </source>
</evidence>
<gene>
    <name evidence="1" type="ORF">PoB_005667300</name>
</gene>
<proteinExistence type="predicted"/>
<reference evidence="1 2" key="1">
    <citation type="journal article" date="2021" name="Elife">
        <title>Chloroplast acquisition without the gene transfer in kleptoplastic sea slugs, Plakobranchus ocellatus.</title>
        <authorList>
            <person name="Maeda T."/>
            <person name="Takahashi S."/>
            <person name="Yoshida T."/>
            <person name="Shimamura S."/>
            <person name="Takaki Y."/>
            <person name="Nagai Y."/>
            <person name="Toyoda A."/>
            <person name="Suzuki Y."/>
            <person name="Arimoto A."/>
            <person name="Ishii H."/>
            <person name="Satoh N."/>
            <person name="Nishiyama T."/>
            <person name="Hasebe M."/>
            <person name="Maruyama T."/>
            <person name="Minagawa J."/>
            <person name="Obokata J."/>
            <person name="Shigenobu S."/>
        </authorList>
    </citation>
    <scope>NUCLEOTIDE SEQUENCE [LARGE SCALE GENOMIC DNA]</scope>
</reference>
<name>A0AAV4CF93_9GAST</name>
<organism evidence="1 2">
    <name type="scientific">Plakobranchus ocellatus</name>
    <dbReference type="NCBI Taxonomy" id="259542"/>
    <lineage>
        <taxon>Eukaryota</taxon>
        <taxon>Metazoa</taxon>
        <taxon>Spiralia</taxon>
        <taxon>Lophotrochozoa</taxon>
        <taxon>Mollusca</taxon>
        <taxon>Gastropoda</taxon>
        <taxon>Heterobranchia</taxon>
        <taxon>Euthyneura</taxon>
        <taxon>Panpulmonata</taxon>
        <taxon>Sacoglossa</taxon>
        <taxon>Placobranchoidea</taxon>
        <taxon>Plakobranchidae</taxon>
        <taxon>Plakobranchus</taxon>
    </lineage>
</organism>
<comment type="caution">
    <text evidence="1">The sequence shown here is derived from an EMBL/GenBank/DDBJ whole genome shotgun (WGS) entry which is preliminary data.</text>
</comment>
<accession>A0AAV4CF93</accession>
<protein>
    <submittedName>
        <fullName evidence="1">Uncharacterized protein</fullName>
    </submittedName>
</protein>
<evidence type="ECO:0000313" key="1">
    <source>
        <dbReference type="EMBL" id="GFO30168.1"/>
    </source>
</evidence>